<dbReference type="EMBL" id="KN837131">
    <property type="protein sequence ID" value="KIJ42189.1"/>
    <property type="molecule type" value="Genomic_DNA"/>
</dbReference>
<feature type="compositionally biased region" description="Basic residues" evidence="1">
    <location>
        <begin position="159"/>
        <end position="170"/>
    </location>
</feature>
<dbReference type="OrthoDB" id="2691415at2759"/>
<feature type="compositionally biased region" description="Low complexity" evidence="1">
    <location>
        <begin position="360"/>
        <end position="384"/>
    </location>
</feature>
<organism evidence="2 3">
    <name type="scientific">Sphaerobolus stellatus (strain SS14)</name>
    <dbReference type="NCBI Taxonomy" id="990650"/>
    <lineage>
        <taxon>Eukaryota</taxon>
        <taxon>Fungi</taxon>
        <taxon>Dikarya</taxon>
        <taxon>Basidiomycota</taxon>
        <taxon>Agaricomycotina</taxon>
        <taxon>Agaricomycetes</taxon>
        <taxon>Phallomycetidae</taxon>
        <taxon>Geastrales</taxon>
        <taxon>Sphaerobolaceae</taxon>
        <taxon>Sphaerobolus</taxon>
    </lineage>
</organism>
<evidence type="ECO:0000256" key="1">
    <source>
        <dbReference type="SAM" id="MobiDB-lite"/>
    </source>
</evidence>
<dbReference type="AlphaFoldDB" id="A0A0C9V5J6"/>
<gene>
    <name evidence="2" type="ORF">M422DRAFT_254565</name>
</gene>
<feature type="region of interest" description="Disordered" evidence="1">
    <location>
        <begin position="37"/>
        <end position="194"/>
    </location>
</feature>
<accession>A0A0C9V5J6</accession>
<feature type="compositionally biased region" description="Acidic residues" evidence="1">
    <location>
        <begin position="175"/>
        <end position="189"/>
    </location>
</feature>
<feature type="compositionally biased region" description="Basic and acidic residues" evidence="1">
    <location>
        <begin position="135"/>
        <end position="144"/>
    </location>
</feature>
<sequence length="384" mass="44113">MFYGIEIWRLCWLVQERDSLFLKPIEASFEENLFQFNTPSTPPPKETAKDHRDHYENSSSKLVKPLDKEPHKKWTPQLEAPTMSSTITMAKVQEVSTSEEEHIQEEIDNNEQLQSWTLTPVPGPSCNKGKQCAEPTHDLMRDPNDSDPSSDDSPLQPIKSKKKKFCKKKTKDSDSNDSGDDDSDSDSDEDRVKKGTKLQDLDTFDGFNPEKLSSFLFQCALMAPPFKPAVMADYPSQEVTPLFLLHWEKFVYELKKEFRPVDAKEDAKEDLEDLKMSSTHHVTKFFISFAKYKARTQFNNRGYYCMVKNMLPDCILDDLAKIHPKPKTYESLHQVILQIDQCYWQSCYEESRDKARQGPTTSNMSNSNNNTNSSNNSGSKSNKS</sequence>
<feature type="region of interest" description="Disordered" evidence="1">
    <location>
        <begin position="354"/>
        <end position="384"/>
    </location>
</feature>
<keyword evidence="3" id="KW-1185">Reference proteome</keyword>
<name>A0A0C9V5J6_SPHS4</name>
<protein>
    <submittedName>
        <fullName evidence="2">Unplaced genomic scaffold SPHSTscaffold_56, whole genome shotgun sequence</fullName>
    </submittedName>
</protein>
<feature type="compositionally biased region" description="Basic and acidic residues" evidence="1">
    <location>
        <begin position="46"/>
        <end position="56"/>
    </location>
</feature>
<proteinExistence type="predicted"/>
<reference evidence="2 3" key="1">
    <citation type="submission" date="2014-06" db="EMBL/GenBank/DDBJ databases">
        <title>Evolutionary Origins and Diversification of the Mycorrhizal Mutualists.</title>
        <authorList>
            <consortium name="DOE Joint Genome Institute"/>
            <consortium name="Mycorrhizal Genomics Consortium"/>
            <person name="Kohler A."/>
            <person name="Kuo A."/>
            <person name="Nagy L.G."/>
            <person name="Floudas D."/>
            <person name="Copeland A."/>
            <person name="Barry K.W."/>
            <person name="Cichocki N."/>
            <person name="Veneault-Fourrey C."/>
            <person name="LaButti K."/>
            <person name="Lindquist E.A."/>
            <person name="Lipzen A."/>
            <person name="Lundell T."/>
            <person name="Morin E."/>
            <person name="Murat C."/>
            <person name="Riley R."/>
            <person name="Ohm R."/>
            <person name="Sun H."/>
            <person name="Tunlid A."/>
            <person name="Henrissat B."/>
            <person name="Grigoriev I.V."/>
            <person name="Hibbett D.S."/>
            <person name="Martin F."/>
        </authorList>
    </citation>
    <scope>NUCLEOTIDE SEQUENCE [LARGE SCALE GENOMIC DNA]</scope>
    <source>
        <strain evidence="2 3">SS14</strain>
    </source>
</reference>
<evidence type="ECO:0000313" key="3">
    <source>
        <dbReference type="Proteomes" id="UP000054279"/>
    </source>
</evidence>
<dbReference type="HOGENOM" id="CLU_026031_1_0_1"/>
<dbReference type="Proteomes" id="UP000054279">
    <property type="component" value="Unassembled WGS sequence"/>
</dbReference>
<evidence type="ECO:0000313" key="2">
    <source>
        <dbReference type="EMBL" id="KIJ42189.1"/>
    </source>
</evidence>